<dbReference type="EMBL" id="BARS01057417">
    <property type="protein sequence ID" value="GAG51127.1"/>
    <property type="molecule type" value="Genomic_DNA"/>
</dbReference>
<dbReference type="AlphaFoldDB" id="X0YX40"/>
<evidence type="ECO:0000313" key="1">
    <source>
        <dbReference type="EMBL" id="GAG51127.1"/>
    </source>
</evidence>
<name>X0YX40_9ZZZZ</name>
<accession>X0YX40</accession>
<gene>
    <name evidence="1" type="ORF">S01H1_84190</name>
</gene>
<comment type="caution">
    <text evidence="1">The sequence shown here is derived from an EMBL/GenBank/DDBJ whole genome shotgun (WGS) entry which is preliminary data.</text>
</comment>
<sequence length="113" mass="12247">NLEVACEDDALGLRFRTEGCPRVPVEVALVIHLAEGIEPAGEVETDEASGKTFLNSGELVVRGCDHVLRIGPGSAEHDLTQISCGETYRRPDVYCIRLVTPVDATLTISAERR</sequence>
<protein>
    <submittedName>
        <fullName evidence="1">Uncharacterized protein</fullName>
    </submittedName>
</protein>
<proteinExistence type="predicted"/>
<organism evidence="1">
    <name type="scientific">marine sediment metagenome</name>
    <dbReference type="NCBI Taxonomy" id="412755"/>
    <lineage>
        <taxon>unclassified sequences</taxon>
        <taxon>metagenomes</taxon>
        <taxon>ecological metagenomes</taxon>
    </lineage>
</organism>
<feature type="non-terminal residue" evidence="1">
    <location>
        <position position="1"/>
    </location>
</feature>
<reference evidence="1" key="1">
    <citation type="journal article" date="2014" name="Front. Microbiol.">
        <title>High frequency of phylogenetically diverse reductive dehalogenase-homologous genes in deep subseafloor sedimentary metagenomes.</title>
        <authorList>
            <person name="Kawai M."/>
            <person name="Futagami T."/>
            <person name="Toyoda A."/>
            <person name="Takaki Y."/>
            <person name="Nishi S."/>
            <person name="Hori S."/>
            <person name="Arai W."/>
            <person name="Tsubouchi T."/>
            <person name="Morono Y."/>
            <person name="Uchiyama I."/>
            <person name="Ito T."/>
            <person name="Fujiyama A."/>
            <person name="Inagaki F."/>
            <person name="Takami H."/>
        </authorList>
    </citation>
    <scope>NUCLEOTIDE SEQUENCE</scope>
    <source>
        <strain evidence="1">Expedition CK06-06</strain>
    </source>
</reference>